<reference evidence="9" key="1">
    <citation type="journal article" date="2020" name="mSystems">
        <title>Genome- and Community-Level Interaction Insights into Carbon Utilization and Element Cycling Functions of Hydrothermarchaeota in Hydrothermal Sediment.</title>
        <authorList>
            <person name="Zhou Z."/>
            <person name="Liu Y."/>
            <person name="Xu W."/>
            <person name="Pan J."/>
            <person name="Luo Z.H."/>
            <person name="Li M."/>
        </authorList>
    </citation>
    <scope>NUCLEOTIDE SEQUENCE [LARGE SCALE GENOMIC DNA]</scope>
    <source>
        <strain evidence="9">SpSt-114</strain>
    </source>
</reference>
<dbReference type="InterPro" id="IPR003400">
    <property type="entry name" value="ExbD"/>
</dbReference>
<evidence type="ECO:0000256" key="4">
    <source>
        <dbReference type="ARBA" id="ARBA00022692"/>
    </source>
</evidence>
<evidence type="ECO:0000256" key="8">
    <source>
        <dbReference type="SAM" id="Phobius"/>
    </source>
</evidence>
<keyword evidence="3" id="KW-1003">Cell membrane</keyword>
<dbReference type="GO" id="GO:0005886">
    <property type="term" value="C:plasma membrane"/>
    <property type="evidence" value="ECO:0007669"/>
    <property type="project" value="UniProtKB-SubCell"/>
</dbReference>
<dbReference type="EMBL" id="DSAC01000070">
    <property type="protein sequence ID" value="HHO74175.1"/>
    <property type="molecule type" value="Genomic_DNA"/>
</dbReference>
<comment type="similarity">
    <text evidence="2 7">Belongs to the ExbD/TolR family.</text>
</comment>
<protein>
    <submittedName>
        <fullName evidence="9">Biopolymer transporter ExbD</fullName>
    </submittedName>
</protein>
<evidence type="ECO:0000256" key="7">
    <source>
        <dbReference type="RuleBase" id="RU003879"/>
    </source>
</evidence>
<dbReference type="PANTHER" id="PTHR30558">
    <property type="entry name" value="EXBD MEMBRANE COMPONENT OF PMF-DRIVEN MACROMOLECULE IMPORT SYSTEM"/>
    <property type="match status" value="1"/>
</dbReference>
<gene>
    <name evidence="9" type="ORF">ENN04_05980</name>
</gene>
<name>A0A7C5X194_9AQUI</name>
<evidence type="ECO:0000256" key="1">
    <source>
        <dbReference type="ARBA" id="ARBA00004162"/>
    </source>
</evidence>
<organism evidence="9">
    <name type="scientific">Thermocrinis ruber</name>
    <dbReference type="NCBI Taxonomy" id="75906"/>
    <lineage>
        <taxon>Bacteria</taxon>
        <taxon>Pseudomonadati</taxon>
        <taxon>Aquificota</taxon>
        <taxon>Aquificia</taxon>
        <taxon>Aquificales</taxon>
        <taxon>Aquificaceae</taxon>
        <taxon>Thermocrinis</taxon>
    </lineage>
</organism>
<evidence type="ECO:0000256" key="3">
    <source>
        <dbReference type="ARBA" id="ARBA00022475"/>
    </source>
</evidence>
<keyword evidence="5 8" id="KW-1133">Transmembrane helix</keyword>
<feature type="transmembrane region" description="Helical" evidence="8">
    <location>
        <begin position="7"/>
        <end position="30"/>
    </location>
</feature>
<evidence type="ECO:0000256" key="2">
    <source>
        <dbReference type="ARBA" id="ARBA00005811"/>
    </source>
</evidence>
<comment type="caution">
    <text evidence="9">The sequence shown here is derived from an EMBL/GenBank/DDBJ whole genome shotgun (WGS) entry which is preliminary data.</text>
</comment>
<proteinExistence type="inferred from homology"/>
<accession>A0A7C5X194</accession>
<dbReference type="PANTHER" id="PTHR30558:SF7">
    <property type="entry name" value="TOL-PAL SYSTEM PROTEIN TOLR"/>
    <property type="match status" value="1"/>
</dbReference>
<keyword evidence="7" id="KW-0813">Transport</keyword>
<dbReference type="GO" id="GO:0022857">
    <property type="term" value="F:transmembrane transporter activity"/>
    <property type="evidence" value="ECO:0007669"/>
    <property type="project" value="InterPro"/>
</dbReference>
<keyword evidence="7" id="KW-0653">Protein transport</keyword>
<dbReference type="GO" id="GO:0015031">
    <property type="term" value="P:protein transport"/>
    <property type="evidence" value="ECO:0007669"/>
    <property type="project" value="UniProtKB-KW"/>
</dbReference>
<dbReference type="Gene3D" id="3.30.420.270">
    <property type="match status" value="1"/>
</dbReference>
<evidence type="ECO:0000256" key="5">
    <source>
        <dbReference type="ARBA" id="ARBA00022989"/>
    </source>
</evidence>
<dbReference type="AlphaFoldDB" id="A0A7C5X194"/>
<dbReference type="Pfam" id="PF02472">
    <property type="entry name" value="ExbD"/>
    <property type="match status" value="1"/>
</dbReference>
<evidence type="ECO:0000313" key="9">
    <source>
        <dbReference type="EMBL" id="HHO74175.1"/>
    </source>
</evidence>
<evidence type="ECO:0000256" key="6">
    <source>
        <dbReference type="ARBA" id="ARBA00023136"/>
    </source>
</evidence>
<sequence>MRNKLKVFPVVLPLVDVFVVIMITMMFLAINSTQRTINIATPESGVVDERKHYYTITVEVDATGNIYVHGQMLSLDGFKEYVQKHREVPLVLHIDKRLEFQKFVDIVSVLKKVGKRDWAVLVKEKSERLQ</sequence>
<keyword evidence="4 7" id="KW-0812">Transmembrane</keyword>
<keyword evidence="6 8" id="KW-0472">Membrane</keyword>
<comment type="subcellular location">
    <subcellularLocation>
        <location evidence="1">Cell membrane</location>
        <topology evidence="1">Single-pass membrane protein</topology>
    </subcellularLocation>
    <subcellularLocation>
        <location evidence="7">Cell membrane</location>
        <topology evidence="7">Single-pass type II membrane protein</topology>
    </subcellularLocation>
</comment>